<name>A0A7J0GZU7_9ERIC</name>
<sequence>MECGCRIYDTGLLILGLDLGKRIGNTSEGWEFDEFVRVQGLWFRNREVQLLGRFEQQREIHGGGELGFGRQRIWTMWLCFEVEEMVVHGVCGVERVNEVVVQVGQYRL</sequence>
<dbReference type="Proteomes" id="UP000585474">
    <property type="component" value="Unassembled WGS sequence"/>
</dbReference>
<keyword evidence="2" id="KW-1185">Reference proteome</keyword>
<proteinExistence type="predicted"/>
<gene>
    <name evidence="1" type="ORF">Acr_25g0004630</name>
</gene>
<dbReference type="AlphaFoldDB" id="A0A7J0GZU7"/>
<evidence type="ECO:0000313" key="2">
    <source>
        <dbReference type="Proteomes" id="UP000585474"/>
    </source>
</evidence>
<reference evidence="1 2" key="1">
    <citation type="submission" date="2019-07" db="EMBL/GenBank/DDBJ databases">
        <title>De Novo Assembly of kiwifruit Actinidia rufa.</title>
        <authorList>
            <person name="Sugita-Konishi S."/>
            <person name="Sato K."/>
            <person name="Mori E."/>
            <person name="Abe Y."/>
            <person name="Kisaki G."/>
            <person name="Hamano K."/>
            <person name="Suezawa K."/>
            <person name="Otani M."/>
            <person name="Fukuda T."/>
            <person name="Manabe T."/>
            <person name="Gomi K."/>
            <person name="Tabuchi M."/>
            <person name="Akimitsu K."/>
            <person name="Kataoka I."/>
        </authorList>
    </citation>
    <scope>NUCLEOTIDE SEQUENCE [LARGE SCALE GENOMIC DNA]</scope>
    <source>
        <strain evidence="2">cv. Fuchu</strain>
    </source>
</reference>
<organism evidence="1 2">
    <name type="scientific">Actinidia rufa</name>
    <dbReference type="NCBI Taxonomy" id="165716"/>
    <lineage>
        <taxon>Eukaryota</taxon>
        <taxon>Viridiplantae</taxon>
        <taxon>Streptophyta</taxon>
        <taxon>Embryophyta</taxon>
        <taxon>Tracheophyta</taxon>
        <taxon>Spermatophyta</taxon>
        <taxon>Magnoliopsida</taxon>
        <taxon>eudicotyledons</taxon>
        <taxon>Gunneridae</taxon>
        <taxon>Pentapetalae</taxon>
        <taxon>asterids</taxon>
        <taxon>Ericales</taxon>
        <taxon>Actinidiaceae</taxon>
        <taxon>Actinidia</taxon>
    </lineage>
</organism>
<accession>A0A7J0GZU7</accession>
<evidence type="ECO:0000313" key="1">
    <source>
        <dbReference type="EMBL" id="GFZ16054.1"/>
    </source>
</evidence>
<dbReference type="EMBL" id="BJWL01000025">
    <property type="protein sequence ID" value="GFZ16054.1"/>
    <property type="molecule type" value="Genomic_DNA"/>
</dbReference>
<protein>
    <submittedName>
        <fullName evidence="1">Uncharacterized protein</fullName>
    </submittedName>
</protein>
<comment type="caution">
    <text evidence="1">The sequence shown here is derived from an EMBL/GenBank/DDBJ whole genome shotgun (WGS) entry which is preliminary data.</text>
</comment>